<reference evidence="3" key="1">
    <citation type="submission" date="2006-10" db="EMBL/GenBank/DDBJ databases">
        <authorList>
            <person name="Amadeo P."/>
            <person name="Zhao Q."/>
            <person name="Wortman J."/>
            <person name="Fraser-Liggett C."/>
            <person name="Carlton J."/>
        </authorList>
    </citation>
    <scope>NUCLEOTIDE SEQUENCE</scope>
    <source>
        <strain evidence="3">G3</strain>
    </source>
</reference>
<organism evidence="3 4">
    <name type="scientific">Trichomonas vaginalis (strain ATCC PRA-98 / G3)</name>
    <dbReference type="NCBI Taxonomy" id="412133"/>
    <lineage>
        <taxon>Eukaryota</taxon>
        <taxon>Metamonada</taxon>
        <taxon>Parabasalia</taxon>
        <taxon>Trichomonadida</taxon>
        <taxon>Trichomonadidae</taxon>
        <taxon>Trichomonas</taxon>
    </lineage>
</organism>
<evidence type="ECO:0000313" key="4">
    <source>
        <dbReference type="Proteomes" id="UP000001542"/>
    </source>
</evidence>
<feature type="compositionally biased region" description="Acidic residues" evidence="2">
    <location>
        <begin position="173"/>
        <end position="182"/>
    </location>
</feature>
<evidence type="ECO:0000256" key="1">
    <source>
        <dbReference type="SAM" id="Coils"/>
    </source>
</evidence>
<dbReference type="Proteomes" id="UP000001542">
    <property type="component" value="Unassembled WGS sequence"/>
</dbReference>
<gene>
    <name evidence="3" type="ORF">TVAG_410020</name>
</gene>
<dbReference type="KEGG" id="tva:4768948"/>
<evidence type="ECO:0000313" key="3">
    <source>
        <dbReference type="EMBL" id="EAY11009.1"/>
    </source>
</evidence>
<dbReference type="VEuPathDB" id="TrichDB:TVAGG3_0359070"/>
<dbReference type="SMR" id="A2E8H2"/>
<proteinExistence type="predicted"/>
<protein>
    <submittedName>
        <fullName evidence="3">Uncharacterized protein</fullName>
    </submittedName>
</protein>
<keyword evidence="1" id="KW-0175">Coiled coil</keyword>
<dbReference type="RefSeq" id="XP_001323232.1">
    <property type="nucleotide sequence ID" value="XM_001323197.1"/>
</dbReference>
<feature type="coiled-coil region" evidence="1">
    <location>
        <begin position="267"/>
        <end position="323"/>
    </location>
</feature>
<dbReference type="InParanoid" id="A2E8H2"/>
<sequence>MENVIAQIEHTRKVNSKMRTSTDLLHREILKIRINQCTRKKELNTRKQKINEYKKTTDSYRKAVVLLKLSHKVEKMSQMRNKIHDHLHKYELQLNNIENHNYNSEIDEIRQKKTDLQRKRDMIIAKLKEKADALEELKKIEIDTEKMQNEVNLLSQKKEFLENKISSMKNAEEESYTQEETSEISPSECSFEEDAIENDITDSLFLKCDEFDRRSSELHEYENIITEFESDWEELKADDIYSYEAKMQKLNWLLDQSNNANTLLLQIDDINQKIFDSNLKLDELKDQRSHLLKINSTKYNDVVERKLNELKNLTDRRIELENMLGCENHSKTLIDTIIEDAQSAIDEPITSTKLF</sequence>
<name>A2E8H2_TRIV3</name>
<dbReference type="AlphaFoldDB" id="A2E8H2"/>
<keyword evidence="4" id="KW-1185">Reference proteome</keyword>
<evidence type="ECO:0000256" key="2">
    <source>
        <dbReference type="SAM" id="MobiDB-lite"/>
    </source>
</evidence>
<dbReference type="VEuPathDB" id="TrichDB:TVAG_410020"/>
<reference evidence="3" key="2">
    <citation type="journal article" date="2007" name="Science">
        <title>Draft genome sequence of the sexually transmitted pathogen Trichomonas vaginalis.</title>
        <authorList>
            <person name="Carlton J.M."/>
            <person name="Hirt R.P."/>
            <person name="Silva J.C."/>
            <person name="Delcher A.L."/>
            <person name="Schatz M."/>
            <person name="Zhao Q."/>
            <person name="Wortman J.R."/>
            <person name="Bidwell S.L."/>
            <person name="Alsmark U.C.M."/>
            <person name="Besteiro S."/>
            <person name="Sicheritz-Ponten T."/>
            <person name="Noel C.J."/>
            <person name="Dacks J.B."/>
            <person name="Foster P.G."/>
            <person name="Simillion C."/>
            <person name="Van de Peer Y."/>
            <person name="Miranda-Saavedra D."/>
            <person name="Barton G.J."/>
            <person name="Westrop G.D."/>
            <person name="Mueller S."/>
            <person name="Dessi D."/>
            <person name="Fiori P.L."/>
            <person name="Ren Q."/>
            <person name="Paulsen I."/>
            <person name="Zhang H."/>
            <person name="Bastida-Corcuera F.D."/>
            <person name="Simoes-Barbosa A."/>
            <person name="Brown M.T."/>
            <person name="Hayes R.D."/>
            <person name="Mukherjee M."/>
            <person name="Okumura C.Y."/>
            <person name="Schneider R."/>
            <person name="Smith A.J."/>
            <person name="Vanacova S."/>
            <person name="Villalvazo M."/>
            <person name="Haas B.J."/>
            <person name="Pertea M."/>
            <person name="Feldblyum T.V."/>
            <person name="Utterback T.R."/>
            <person name="Shu C.L."/>
            <person name="Osoegawa K."/>
            <person name="de Jong P.J."/>
            <person name="Hrdy I."/>
            <person name="Horvathova L."/>
            <person name="Zubacova Z."/>
            <person name="Dolezal P."/>
            <person name="Malik S.B."/>
            <person name="Logsdon J.M. Jr."/>
            <person name="Henze K."/>
            <person name="Gupta A."/>
            <person name="Wang C.C."/>
            <person name="Dunne R.L."/>
            <person name="Upcroft J.A."/>
            <person name="Upcroft P."/>
            <person name="White O."/>
            <person name="Salzberg S.L."/>
            <person name="Tang P."/>
            <person name="Chiu C.-H."/>
            <person name="Lee Y.-S."/>
            <person name="Embley T.M."/>
            <person name="Coombs G.H."/>
            <person name="Mottram J.C."/>
            <person name="Tachezy J."/>
            <person name="Fraser-Liggett C.M."/>
            <person name="Johnson P.J."/>
        </authorList>
    </citation>
    <scope>NUCLEOTIDE SEQUENCE [LARGE SCALE GENOMIC DNA]</scope>
    <source>
        <strain evidence="3">G3</strain>
    </source>
</reference>
<dbReference type="EMBL" id="DS113327">
    <property type="protein sequence ID" value="EAY11009.1"/>
    <property type="molecule type" value="Genomic_DNA"/>
</dbReference>
<accession>A2E8H2</accession>
<feature type="region of interest" description="Disordered" evidence="2">
    <location>
        <begin position="170"/>
        <end position="189"/>
    </location>
</feature>